<dbReference type="EMBL" id="JAYGIE010000018">
    <property type="protein sequence ID" value="MEA5477164.1"/>
    <property type="molecule type" value="Genomic_DNA"/>
</dbReference>
<proteinExistence type="inferred from homology"/>
<dbReference type="PANTHER" id="PTHR24321:SF14">
    <property type="entry name" value="SHORT-CHAIN TYPE DEHYDROGENASE_REDUCTASE BLR2146-RELATED"/>
    <property type="match status" value="1"/>
</dbReference>
<dbReference type="Gene3D" id="3.40.225.10">
    <property type="entry name" value="Class II aldolase/adducin N-terminal domain"/>
    <property type="match status" value="1"/>
</dbReference>
<dbReference type="InterPro" id="IPR020904">
    <property type="entry name" value="Sc_DH/Rdtase_CS"/>
</dbReference>
<dbReference type="Pfam" id="PF00596">
    <property type="entry name" value="Aldolase_II"/>
    <property type="match status" value="1"/>
</dbReference>
<dbReference type="SMART" id="SM01007">
    <property type="entry name" value="Aldolase_II"/>
    <property type="match status" value="1"/>
</dbReference>
<dbReference type="NCBIfam" id="NF006196">
    <property type="entry name" value="PRK08324.2-4"/>
    <property type="match status" value="1"/>
</dbReference>
<feature type="domain" description="Class II aldolase/adducin N-terminal" evidence="3">
    <location>
        <begin position="19"/>
        <end position="220"/>
    </location>
</feature>
<reference evidence="4 5" key="1">
    <citation type="submission" date="2023-12" db="EMBL/GenBank/DDBJ databases">
        <title>Baltic Sea Cyanobacteria.</title>
        <authorList>
            <person name="Delbaje E."/>
            <person name="Fewer D.P."/>
            <person name="Shishido T.K."/>
        </authorList>
    </citation>
    <scope>NUCLEOTIDE SEQUENCE [LARGE SCALE GENOMIC DNA]</scope>
    <source>
        <strain evidence="4 5">UHCC 0370</strain>
    </source>
</reference>
<name>A0ABU5TFW5_9CYAN</name>
<dbReference type="InterPro" id="IPR002347">
    <property type="entry name" value="SDR_fam"/>
</dbReference>
<dbReference type="RefSeq" id="WP_323260560.1">
    <property type="nucleotide sequence ID" value="NZ_JAYGIE010000018.1"/>
</dbReference>
<dbReference type="InterPro" id="IPR036409">
    <property type="entry name" value="Aldolase_II/adducin_N_sf"/>
</dbReference>
<evidence type="ECO:0000256" key="2">
    <source>
        <dbReference type="ARBA" id="ARBA00023002"/>
    </source>
</evidence>
<dbReference type="InterPro" id="IPR036291">
    <property type="entry name" value="NAD(P)-bd_dom_sf"/>
</dbReference>
<accession>A0ABU5TFW5</accession>
<dbReference type="Proteomes" id="UP001301388">
    <property type="component" value="Unassembled WGS sequence"/>
</dbReference>
<dbReference type="SUPFAM" id="SSF51735">
    <property type="entry name" value="NAD(P)-binding Rossmann-fold domains"/>
    <property type="match status" value="1"/>
</dbReference>
<evidence type="ECO:0000259" key="3">
    <source>
        <dbReference type="SMART" id="SM01007"/>
    </source>
</evidence>
<evidence type="ECO:0000313" key="5">
    <source>
        <dbReference type="Proteomes" id="UP001301388"/>
    </source>
</evidence>
<evidence type="ECO:0000256" key="1">
    <source>
        <dbReference type="ARBA" id="ARBA00006484"/>
    </source>
</evidence>
<keyword evidence="2" id="KW-0560">Oxidoreductase</keyword>
<dbReference type="InterPro" id="IPR001303">
    <property type="entry name" value="Aldolase_II/adducin_N"/>
</dbReference>
<organism evidence="4 5">
    <name type="scientific">Pseudanabaena galeata UHCC 0370</name>
    <dbReference type="NCBI Taxonomy" id="3110310"/>
    <lineage>
        <taxon>Bacteria</taxon>
        <taxon>Bacillati</taxon>
        <taxon>Cyanobacteriota</taxon>
        <taxon>Cyanophyceae</taxon>
        <taxon>Pseudanabaenales</taxon>
        <taxon>Pseudanabaenaceae</taxon>
        <taxon>Pseudanabaena</taxon>
    </lineage>
</organism>
<dbReference type="Pfam" id="PF00106">
    <property type="entry name" value="adh_short"/>
    <property type="match status" value="1"/>
</dbReference>
<dbReference type="PRINTS" id="PR00080">
    <property type="entry name" value="SDRFAMILY"/>
</dbReference>
<dbReference type="PROSITE" id="PS00061">
    <property type="entry name" value="ADH_SHORT"/>
    <property type="match status" value="1"/>
</dbReference>
<comment type="caution">
    <text evidence="4">The sequence shown here is derived from an EMBL/GenBank/DDBJ whole genome shotgun (WGS) entry which is preliminary data.</text>
</comment>
<evidence type="ECO:0000313" key="4">
    <source>
        <dbReference type="EMBL" id="MEA5477164.1"/>
    </source>
</evidence>
<gene>
    <name evidence="4" type="ORF">VB774_05975</name>
</gene>
<dbReference type="SUPFAM" id="SSF53639">
    <property type="entry name" value="AraD/HMP-PK domain-like"/>
    <property type="match status" value="1"/>
</dbReference>
<dbReference type="Gene3D" id="3.40.50.720">
    <property type="entry name" value="NAD(P)-binding Rossmann-like Domain"/>
    <property type="match status" value="1"/>
</dbReference>
<keyword evidence="5" id="KW-1185">Reference proteome</keyword>
<sequence>MKSLWSDREAAEYKTDLGLRVYTSRLLGRDPSLVLHGGGNTSVKIREKNIVGEEEEILYVKGSGWDLETIAEAGFAPVRIAHLLKLAKLQVLSDSQMVNELKTQMTKASAPSPSVETILHASLPYKFVDHTHADAVISVTNTANGWERIQEIYGDDVVIIPYVMPGFDLARVCAEKFEAEKSDRTIGMVLMNHGIFSFGETAKESYERMIALVDRAEVYLQKHHAWEISPPASLIRESEQRLEIAKLRTEVSQVAGFPVVLNCHPDEKSLAFAQREDVQIISQQGCATPDHVIRTKRLPLVGRDVNTYAASYRAYFAEEAPKSAQAVTILDTAPRVIIDRQLGLVTVGKSAKESQIVADIYEHTMEIIQRSQLLGGYQALPASDIFAVEYWELEQAKLKKGGSSPAFTGEIALITGAASGIGKACVDALLKRGAAVVGLDINPAIEKLYDRPDFVGVSCDVSDEVAIADSLDQAVKAFGGLDMLILNAGIFPSGCRIENLDTATWQKVMQINLEANLVLMRECYPLLKLAPKGGRVVAIGSKNVPAPGPAAAAYSASKAALTQLMRVAALEWSSDRIRVNTLHPNAVFDTGIWTEEVLTSRAQHYGLTIEEYKTNNLLKVEVTSCHVAELAAEMCGNLFACTTASQVPVDGGNDRVI</sequence>
<dbReference type="PRINTS" id="PR00081">
    <property type="entry name" value="GDHRDH"/>
</dbReference>
<comment type="similarity">
    <text evidence="1">Belongs to the short-chain dehydrogenases/reductases (SDR) family.</text>
</comment>
<dbReference type="PANTHER" id="PTHR24321">
    <property type="entry name" value="DEHYDROGENASES, SHORT CHAIN"/>
    <property type="match status" value="1"/>
</dbReference>
<protein>
    <submittedName>
        <fullName evidence="4">Bifunctional aldolase/short-chain dehydrogenase</fullName>
    </submittedName>
</protein>